<proteinExistence type="predicted"/>
<dbReference type="Proteomes" id="UP000639516">
    <property type="component" value="Unassembled WGS sequence"/>
</dbReference>
<comment type="caution">
    <text evidence="1">The sequence shown here is derived from an EMBL/GenBank/DDBJ whole genome shotgun (WGS) entry which is preliminary data.</text>
</comment>
<keyword evidence="2" id="KW-1185">Reference proteome</keyword>
<organism evidence="1 2">
    <name type="scientific">Bradyrhizobium campsiandrae</name>
    <dbReference type="NCBI Taxonomy" id="1729892"/>
    <lineage>
        <taxon>Bacteria</taxon>
        <taxon>Pseudomonadati</taxon>
        <taxon>Pseudomonadota</taxon>
        <taxon>Alphaproteobacteria</taxon>
        <taxon>Hyphomicrobiales</taxon>
        <taxon>Nitrobacteraceae</taxon>
        <taxon>Bradyrhizobium</taxon>
    </lineage>
</organism>
<evidence type="ECO:0000313" key="2">
    <source>
        <dbReference type="Proteomes" id="UP000639516"/>
    </source>
</evidence>
<protein>
    <submittedName>
        <fullName evidence="1">Uncharacterized protein</fullName>
    </submittedName>
</protein>
<reference evidence="1 2" key="1">
    <citation type="journal article" date="2020" name="Arch. Microbiol.">
        <title>Bradyrhizobium campsiandrae sp. nov., a nitrogen-fixing bacterial strain isolated from a native leguminous tree from the Amazon adapted to flooded conditions.</title>
        <authorList>
            <person name="Cabral Michel D."/>
            <person name="Martins da Costa E."/>
            <person name="Azarias Guimaraes A."/>
            <person name="Soares de Carvalho T."/>
            <person name="Santos de Castro Caputo P."/>
            <person name="Willems A."/>
            <person name="de Souza Moreira F.M."/>
        </authorList>
    </citation>
    <scope>NUCLEOTIDE SEQUENCE [LARGE SCALE GENOMIC DNA]</scope>
    <source>
        <strain evidence="2">INPA 384B</strain>
    </source>
</reference>
<dbReference type="EMBL" id="JAATTO010000055">
    <property type="protein sequence ID" value="MBC9982775.1"/>
    <property type="molecule type" value="Genomic_DNA"/>
</dbReference>
<dbReference type="RefSeq" id="WP_188108206.1">
    <property type="nucleotide sequence ID" value="NZ_JAANIH010000113.1"/>
</dbReference>
<sequence>MSIVGTTCMIIGAAVVLGLFSVYANWVTRSMTMMPPPAGIGIGVQNREANHERFVTSTNLD</sequence>
<name>A0ABR7UFA9_9BRAD</name>
<evidence type="ECO:0000313" key="1">
    <source>
        <dbReference type="EMBL" id="MBC9982775.1"/>
    </source>
</evidence>
<accession>A0ABR7UFA9</accession>
<gene>
    <name evidence="1" type="ORF">HA482_31685</name>
</gene>